<evidence type="ECO:0000313" key="5">
    <source>
        <dbReference type="EMBL" id="GBF90808.1"/>
    </source>
</evidence>
<dbReference type="GO" id="GO:0005496">
    <property type="term" value="F:steroid binding"/>
    <property type="evidence" value="ECO:0007669"/>
    <property type="project" value="UniProtKB-KW"/>
</dbReference>
<dbReference type="InParanoid" id="A0A2V0NT03"/>
<name>A0A2V0NT03_9CHLO</name>
<accession>A0A2V0NT03</accession>
<dbReference type="AlphaFoldDB" id="A0A2V0NT03"/>
<dbReference type="SMART" id="SM01117">
    <property type="entry name" value="Cyt-b5"/>
    <property type="match status" value="1"/>
</dbReference>
<dbReference type="Proteomes" id="UP000247498">
    <property type="component" value="Unassembled WGS sequence"/>
</dbReference>
<organism evidence="5 6">
    <name type="scientific">Raphidocelis subcapitata</name>
    <dbReference type="NCBI Taxonomy" id="307507"/>
    <lineage>
        <taxon>Eukaryota</taxon>
        <taxon>Viridiplantae</taxon>
        <taxon>Chlorophyta</taxon>
        <taxon>core chlorophytes</taxon>
        <taxon>Chlorophyceae</taxon>
        <taxon>CS clade</taxon>
        <taxon>Sphaeropleales</taxon>
        <taxon>Selenastraceae</taxon>
        <taxon>Raphidocelis</taxon>
    </lineage>
</organism>
<dbReference type="OrthoDB" id="547796at2759"/>
<keyword evidence="1" id="KW-0754">Steroid-binding</keyword>
<keyword evidence="6" id="KW-1185">Reference proteome</keyword>
<dbReference type="Gene3D" id="3.10.120.10">
    <property type="entry name" value="Cytochrome b5-like heme/steroid binding domain"/>
    <property type="match status" value="1"/>
</dbReference>
<comment type="similarity">
    <text evidence="2">Belongs to the cytochrome b5 family. MAPR subfamily.</text>
</comment>
<reference evidence="5 6" key="1">
    <citation type="journal article" date="2018" name="Sci. Rep.">
        <title>Raphidocelis subcapitata (=Pseudokirchneriella subcapitata) provides an insight into genome evolution and environmental adaptations in the Sphaeropleales.</title>
        <authorList>
            <person name="Suzuki S."/>
            <person name="Yamaguchi H."/>
            <person name="Nakajima N."/>
            <person name="Kawachi M."/>
        </authorList>
    </citation>
    <scope>NUCLEOTIDE SEQUENCE [LARGE SCALE GENOMIC DNA]</scope>
    <source>
        <strain evidence="5 6">NIES-35</strain>
    </source>
</reference>
<protein>
    <submittedName>
        <fullName evidence="5">Steroid-binding protein-like</fullName>
    </submittedName>
</protein>
<keyword evidence="1" id="KW-0446">Lipid-binding</keyword>
<evidence type="ECO:0000256" key="2">
    <source>
        <dbReference type="ARBA" id="ARBA00038357"/>
    </source>
</evidence>
<sequence length="103" mass="11217">MTLRMTPQQLAGHDGSDPSKPLYVSVRGCIFDMSAGRTFYGPGGPYAVFAGKECARALAFMKVQPEFCTGDLSDATEQQLKTLSDWESKFKSKYPVVGELAEA</sequence>
<proteinExistence type="inferred from homology"/>
<dbReference type="SUPFAM" id="SSF55856">
    <property type="entry name" value="Cytochrome b5-like heme/steroid binding domain"/>
    <property type="match status" value="1"/>
</dbReference>
<dbReference type="GO" id="GO:0005783">
    <property type="term" value="C:endoplasmic reticulum"/>
    <property type="evidence" value="ECO:0007669"/>
    <property type="project" value="TreeGrafter"/>
</dbReference>
<gene>
    <name evidence="5" type="ORF">Rsub_03109</name>
</gene>
<dbReference type="GO" id="GO:0016020">
    <property type="term" value="C:membrane"/>
    <property type="evidence" value="ECO:0007669"/>
    <property type="project" value="TreeGrafter"/>
</dbReference>
<feature type="region of interest" description="Disordered" evidence="3">
    <location>
        <begin position="1"/>
        <end position="20"/>
    </location>
</feature>
<evidence type="ECO:0000313" key="6">
    <source>
        <dbReference type="Proteomes" id="UP000247498"/>
    </source>
</evidence>
<dbReference type="InterPro" id="IPR050577">
    <property type="entry name" value="MAPR/NEUFC/NENF-like"/>
</dbReference>
<dbReference type="FunCoup" id="A0A2V0NT03">
    <property type="interactions" value="674"/>
</dbReference>
<dbReference type="FunFam" id="3.10.120.10:FF:000003">
    <property type="entry name" value="membrane-associated progesterone receptor component 1"/>
    <property type="match status" value="1"/>
</dbReference>
<evidence type="ECO:0000256" key="3">
    <source>
        <dbReference type="SAM" id="MobiDB-lite"/>
    </source>
</evidence>
<dbReference type="Pfam" id="PF00173">
    <property type="entry name" value="Cyt-b5"/>
    <property type="match status" value="1"/>
</dbReference>
<feature type="domain" description="Cytochrome b5 heme-binding" evidence="4">
    <location>
        <begin position="5"/>
        <end position="101"/>
    </location>
</feature>
<dbReference type="InterPro" id="IPR001199">
    <property type="entry name" value="Cyt_B5-like_heme/steroid-bd"/>
</dbReference>
<evidence type="ECO:0000259" key="4">
    <source>
        <dbReference type="SMART" id="SM01117"/>
    </source>
</evidence>
<dbReference type="PANTHER" id="PTHR10281">
    <property type="entry name" value="MEMBRANE-ASSOCIATED PROGESTERONE RECEPTOR COMPONENT-RELATED"/>
    <property type="match status" value="1"/>
</dbReference>
<dbReference type="STRING" id="307507.A0A2V0NT03"/>
<dbReference type="PANTHER" id="PTHR10281:SF104">
    <property type="entry name" value="CYTOCHROME B5 HEME-BINDING DOMAIN-CONTAINING PROTEIN"/>
    <property type="match status" value="1"/>
</dbReference>
<dbReference type="EMBL" id="BDRX01000019">
    <property type="protein sequence ID" value="GBF90808.1"/>
    <property type="molecule type" value="Genomic_DNA"/>
</dbReference>
<evidence type="ECO:0000256" key="1">
    <source>
        <dbReference type="ARBA" id="ARBA00022665"/>
    </source>
</evidence>
<dbReference type="InterPro" id="IPR036400">
    <property type="entry name" value="Cyt_B5-like_heme/steroid_sf"/>
</dbReference>
<comment type="caution">
    <text evidence="5">The sequence shown here is derived from an EMBL/GenBank/DDBJ whole genome shotgun (WGS) entry which is preliminary data.</text>
</comment>